<reference evidence="2" key="1">
    <citation type="journal article" date="2022" name="Mol. Ecol. Resour.">
        <title>The genomes of chicory, endive, great burdock and yacon provide insights into Asteraceae palaeo-polyploidization history and plant inulin production.</title>
        <authorList>
            <person name="Fan W."/>
            <person name="Wang S."/>
            <person name="Wang H."/>
            <person name="Wang A."/>
            <person name="Jiang F."/>
            <person name="Liu H."/>
            <person name="Zhao H."/>
            <person name="Xu D."/>
            <person name="Zhang Y."/>
        </authorList>
    </citation>
    <scope>NUCLEOTIDE SEQUENCE [LARGE SCALE GENOMIC DNA]</scope>
    <source>
        <strain evidence="2">cv. Punajuju</strain>
    </source>
</reference>
<sequence length="85" mass="9899">MLQKRSLHSWGYQIYRGCQHLSEKMLPKLKNKSTSLGLVVPPPEGNAEIQSNQDIGMQHYLILYVTSKWQNLLHRVEYQYEGALI</sequence>
<accession>A0ACB8ZPT8</accession>
<dbReference type="EMBL" id="CM042016">
    <property type="protein sequence ID" value="KAI3699243.1"/>
    <property type="molecule type" value="Genomic_DNA"/>
</dbReference>
<evidence type="ECO:0000313" key="2">
    <source>
        <dbReference type="Proteomes" id="UP001055811"/>
    </source>
</evidence>
<reference evidence="1 2" key="2">
    <citation type="journal article" date="2022" name="Mol. Ecol. Resour.">
        <title>The genomes of chicory, endive, great burdock and yacon provide insights into Asteraceae paleo-polyploidization history and plant inulin production.</title>
        <authorList>
            <person name="Fan W."/>
            <person name="Wang S."/>
            <person name="Wang H."/>
            <person name="Wang A."/>
            <person name="Jiang F."/>
            <person name="Liu H."/>
            <person name="Zhao H."/>
            <person name="Xu D."/>
            <person name="Zhang Y."/>
        </authorList>
    </citation>
    <scope>NUCLEOTIDE SEQUENCE [LARGE SCALE GENOMIC DNA]</scope>
    <source>
        <strain evidence="2">cv. Punajuju</strain>
        <tissue evidence="1">Leaves</tissue>
    </source>
</reference>
<gene>
    <name evidence="1" type="ORF">L2E82_43414</name>
</gene>
<comment type="caution">
    <text evidence="1">The sequence shown here is derived from an EMBL/GenBank/DDBJ whole genome shotgun (WGS) entry which is preliminary data.</text>
</comment>
<dbReference type="Proteomes" id="UP001055811">
    <property type="component" value="Linkage Group LG08"/>
</dbReference>
<evidence type="ECO:0000313" key="1">
    <source>
        <dbReference type="EMBL" id="KAI3699243.1"/>
    </source>
</evidence>
<organism evidence="1 2">
    <name type="scientific">Cichorium intybus</name>
    <name type="common">Chicory</name>
    <dbReference type="NCBI Taxonomy" id="13427"/>
    <lineage>
        <taxon>Eukaryota</taxon>
        <taxon>Viridiplantae</taxon>
        <taxon>Streptophyta</taxon>
        <taxon>Embryophyta</taxon>
        <taxon>Tracheophyta</taxon>
        <taxon>Spermatophyta</taxon>
        <taxon>Magnoliopsida</taxon>
        <taxon>eudicotyledons</taxon>
        <taxon>Gunneridae</taxon>
        <taxon>Pentapetalae</taxon>
        <taxon>asterids</taxon>
        <taxon>campanulids</taxon>
        <taxon>Asterales</taxon>
        <taxon>Asteraceae</taxon>
        <taxon>Cichorioideae</taxon>
        <taxon>Cichorieae</taxon>
        <taxon>Cichoriinae</taxon>
        <taxon>Cichorium</taxon>
    </lineage>
</organism>
<keyword evidence="2" id="KW-1185">Reference proteome</keyword>
<name>A0ACB8ZPT8_CICIN</name>
<proteinExistence type="predicted"/>
<protein>
    <submittedName>
        <fullName evidence="1">Uncharacterized protein</fullName>
    </submittedName>
</protein>